<dbReference type="Gene3D" id="3.40.50.1000">
    <property type="entry name" value="HAD superfamily/HAD-like"/>
    <property type="match status" value="1"/>
</dbReference>
<dbReference type="Pfam" id="PF02358">
    <property type="entry name" value="Trehalose_PPase"/>
    <property type="match status" value="1"/>
</dbReference>
<dbReference type="PANTHER" id="PTHR43768:SF3">
    <property type="entry name" value="TREHALOSE 6-PHOSPHATE PHOSPHATASE"/>
    <property type="match status" value="1"/>
</dbReference>
<evidence type="ECO:0000256" key="1">
    <source>
        <dbReference type="ARBA" id="ARBA00005199"/>
    </source>
</evidence>
<dbReference type="InterPro" id="IPR044651">
    <property type="entry name" value="OTSB-like"/>
</dbReference>
<dbReference type="EC" id="3.1.3.12" evidence="4"/>
<keyword evidence="3 4" id="KW-0378">Hydrolase</keyword>
<evidence type="ECO:0000313" key="5">
    <source>
        <dbReference type="EMBL" id="HEX70431.1"/>
    </source>
</evidence>
<dbReference type="Gene3D" id="3.30.70.1020">
    <property type="entry name" value="Trehalose-6-phosphate phosphatase related protein, domain 2"/>
    <property type="match status" value="1"/>
</dbReference>
<dbReference type="AlphaFoldDB" id="A0A7C2WAI7"/>
<sequence>MPVCQDLLGLQAAVPVRPILEREMGVIDLIARRAASILRVRPCGLCSDFDGTLSRIVPSADQARIEPSIRDVLGSLTGQIDVIAIITGRSIDDVRMRVGLDGLVYIGNHGLERWEHGVYQVDPDALDWVPRIQKIAEELASRFSSPAVEVELKALSLSVHFRRTDDPAAVEQQLLGALEPLAKQHRLRLTRGRMVIELRPPIDRNKGTALADLIERRGLRAVVFLGDDRTDVDAMQMLASLRAAGRIEAMSIGVRSDEAPSELVEVADALVDGVEGVAALLEHLRRLL</sequence>
<comment type="catalytic activity">
    <reaction evidence="4">
        <text>alpha,alpha-trehalose 6-phosphate + H2O = alpha,alpha-trehalose + phosphate</text>
        <dbReference type="Rhea" id="RHEA:23420"/>
        <dbReference type="ChEBI" id="CHEBI:15377"/>
        <dbReference type="ChEBI" id="CHEBI:16551"/>
        <dbReference type="ChEBI" id="CHEBI:43474"/>
        <dbReference type="ChEBI" id="CHEBI:58429"/>
        <dbReference type="EC" id="3.1.3.12"/>
    </reaction>
</comment>
<dbReference type="SUPFAM" id="SSF56784">
    <property type="entry name" value="HAD-like"/>
    <property type="match status" value="1"/>
</dbReference>
<dbReference type="EMBL" id="DSID01000330">
    <property type="protein sequence ID" value="HEX70431.1"/>
    <property type="molecule type" value="Genomic_DNA"/>
</dbReference>
<keyword evidence="4" id="KW-0479">Metal-binding</keyword>
<dbReference type="InterPro" id="IPR036412">
    <property type="entry name" value="HAD-like_sf"/>
</dbReference>
<dbReference type="InterPro" id="IPR003337">
    <property type="entry name" value="Trehalose_PPase"/>
</dbReference>
<reference evidence="5" key="1">
    <citation type="journal article" date="2020" name="mSystems">
        <title>Genome- and Community-Level Interaction Insights into Carbon Utilization and Element Cycling Functions of Hydrothermarchaeota in Hydrothermal Sediment.</title>
        <authorList>
            <person name="Zhou Z."/>
            <person name="Liu Y."/>
            <person name="Xu W."/>
            <person name="Pan J."/>
            <person name="Luo Z.H."/>
            <person name="Li M."/>
        </authorList>
    </citation>
    <scope>NUCLEOTIDE SEQUENCE [LARGE SCALE GENOMIC DNA]</scope>
    <source>
        <strain evidence="5">SpSt-192</strain>
    </source>
</reference>
<comment type="caution">
    <text evidence="5">The sequence shown here is derived from an EMBL/GenBank/DDBJ whole genome shotgun (WGS) entry which is preliminary data.</text>
</comment>
<organism evidence="5">
    <name type="scientific">Thermorudis sp</name>
    <dbReference type="NCBI Taxonomy" id="1969470"/>
    <lineage>
        <taxon>Bacteria</taxon>
        <taxon>Pseudomonadati</taxon>
        <taxon>Thermomicrobiota</taxon>
        <taxon>Thermomicrobia</taxon>
        <taxon>Thermomicrobia incertae sedis</taxon>
        <taxon>Thermorudis</taxon>
    </lineage>
</organism>
<evidence type="ECO:0000256" key="4">
    <source>
        <dbReference type="RuleBase" id="RU361117"/>
    </source>
</evidence>
<dbReference type="GO" id="GO:0005992">
    <property type="term" value="P:trehalose biosynthetic process"/>
    <property type="evidence" value="ECO:0007669"/>
    <property type="project" value="UniProtKB-UniPathway"/>
</dbReference>
<dbReference type="GO" id="GO:0004805">
    <property type="term" value="F:trehalose-phosphatase activity"/>
    <property type="evidence" value="ECO:0007669"/>
    <property type="project" value="UniProtKB-EC"/>
</dbReference>
<evidence type="ECO:0000256" key="2">
    <source>
        <dbReference type="ARBA" id="ARBA00008770"/>
    </source>
</evidence>
<dbReference type="InterPro" id="IPR023214">
    <property type="entry name" value="HAD_sf"/>
</dbReference>
<comment type="pathway">
    <text evidence="1 4">Glycan biosynthesis; trehalose biosynthesis.</text>
</comment>
<accession>A0A7C2WAI7</accession>
<evidence type="ECO:0000256" key="3">
    <source>
        <dbReference type="ARBA" id="ARBA00022801"/>
    </source>
</evidence>
<dbReference type="GO" id="GO:0046872">
    <property type="term" value="F:metal ion binding"/>
    <property type="evidence" value="ECO:0007669"/>
    <property type="project" value="UniProtKB-KW"/>
</dbReference>
<gene>
    <name evidence="5" type="primary">otsB</name>
    <name evidence="5" type="ORF">ENP13_04215</name>
</gene>
<protein>
    <recommendedName>
        <fullName evidence="4">Trehalose 6-phosphate phosphatase</fullName>
        <ecNumber evidence="4">3.1.3.12</ecNumber>
    </recommendedName>
</protein>
<proteinExistence type="inferred from homology"/>
<comment type="similarity">
    <text evidence="2 4">Belongs to the trehalose phosphatase family.</text>
</comment>
<dbReference type="PANTHER" id="PTHR43768">
    <property type="entry name" value="TREHALOSE 6-PHOSPHATE PHOSPHATASE"/>
    <property type="match status" value="1"/>
</dbReference>
<keyword evidence="4" id="KW-0460">Magnesium</keyword>
<dbReference type="NCBIfam" id="TIGR00685">
    <property type="entry name" value="T6PP"/>
    <property type="match status" value="1"/>
</dbReference>
<comment type="cofactor">
    <cofactor evidence="4">
        <name>Mg(2+)</name>
        <dbReference type="ChEBI" id="CHEBI:18420"/>
    </cofactor>
</comment>
<dbReference type="NCBIfam" id="TIGR01484">
    <property type="entry name" value="HAD-SF-IIB"/>
    <property type="match status" value="1"/>
</dbReference>
<comment type="function">
    <text evidence="4">Removes the phosphate from trehalose 6-phosphate to produce free trehalose.</text>
</comment>
<name>A0A7C2WAI7_9BACT</name>
<dbReference type="UniPathway" id="UPA00299"/>
<dbReference type="InterPro" id="IPR006379">
    <property type="entry name" value="HAD-SF_hydro_IIB"/>
</dbReference>